<dbReference type="InterPro" id="IPR012859">
    <property type="entry name" value="Pilin_N_archaeal"/>
</dbReference>
<keyword evidence="1" id="KW-0472">Membrane</keyword>
<reference evidence="4" key="1">
    <citation type="submission" date="2016-10" db="EMBL/GenBank/DDBJ databases">
        <authorList>
            <person name="Varghese N."/>
            <person name="Submissions S."/>
        </authorList>
    </citation>
    <scope>NUCLEOTIDE SEQUENCE [LARGE SCALE GENOMIC DNA]</scope>
    <source>
        <strain evidence="4">Mob M</strain>
    </source>
</reference>
<keyword evidence="4" id="KW-1185">Reference proteome</keyword>
<gene>
    <name evidence="3" type="ORF">SAMN04488696_0632</name>
</gene>
<protein>
    <recommendedName>
        <fullName evidence="2">Archaeal Type IV pilin N-terminal domain-containing protein</fullName>
    </recommendedName>
</protein>
<feature type="transmembrane region" description="Helical" evidence="1">
    <location>
        <begin position="12"/>
        <end position="34"/>
    </location>
</feature>
<accession>A0A1I4PFU2</accession>
<keyword evidence="1" id="KW-0812">Transmembrane</keyword>
<proteinExistence type="predicted"/>
<name>A0A1I4PFU2_9EURY</name>
<evidence type="ECO:0000313" key="4">
    <source>
        <dbReference type="Proteomes" id="UP000198535"/>
    </source>
</evidence>
<evidence type="ECO:0000313" key="3">
    <source>
        <dbReference type="EMBL" id="SFM26662.1"/>
    </source>
</evidence>
<feature type="domain" description="Archaeal Type IV pilin N-terminal" evidence="2">
    <location>
        <begin position="13"/>
        <end position="83"/>
    </location>
</feature>
<organism evidence="3 4">
    <name type="scientific">Methanolobus profundi</name>
    <dbReference type="NCBI Taxonomy" id="487685"/>
    <lineage>
        <taxon>Archaea</taxon>
        <taxon>Methanobacteriati</taxon>
        <taxon>Methanobacteriota</taxon>
        <taxon>Stenosarchaea group</taxon>
        <taxon>Methanomicrobia</taxon>
        <taxon>Methanosarcinales</taxon>
        <taxon>Methanosarcinaceae</taxon>
        <taxon>Methanolobus</taxon>
    </lineage>
</organism>
<evidence type="ECO:0000256" key="1">
    <source>
        <dbReference type="SAM" id="Phobius"/>
    </source>
</evidence>
<dbReference type="STRING" id="487685.SAMN04488696_0632"/>
<sequence length="165" mass="18002">MKKQYNIFSNTTAVSPVIGVMLMIVVTIILAAAVSSFANSTESQEMAPQVTLMAEASIQDGYLLLEHLGGDTIDRRDIRIEIESGYPATSGYVDIDKVTFSPNSNFLNPGDEARVNFTSSASYDLITFDGSEIYQEVELGEPFRITVIDTSSGQTIYSNKVTLLP</sequence>
<dbReference type="PANTHER" id="PTHR38138:SF1">
    <property type="entry name" value="ARCHAEAL TYPE IV PILIN N-TERMINAL DOMAIN-CONTAINING PROTEIN"/>
    <property type="match status" value="1"/>
</dbReference>
<dbReference type="AlphaFoldDB" id="A0A1I4PFU2"/>
<evidence type="ECO:0000259" key="2">
    <source>
        <dbReference type="Pfam" id="PF07790"/>
    </source>
</evidence>
<dbReference type="NCBIfam" id="TIGR02537">
    <property type="entry name" value="arch_flag_Nterm"/>
    <property type="match status" value="1"/>
</dbReference>
<dbReference type="InterPro" id="IPR013373">
    <property type="entry name" value="Flagellin/pilin_N_arc"/>
</dbReference>
<dbReference type="RefSeq" id="WP_177187944.1">
    <property type="nucleotide sequence ID" value="NZ_FOUJ01000001.1"/>
</dbReference>
<keyword evidence="1" id="KW-1133">Transmembrane helix</keyword>
<dbReference type="Pfam" id="PF07790">
    <property type="entry name" value="Pilin_N"/>
    <property type="match status" value="1"/>
</dbReference>
<dbReference type="OrthoDB" id="118020at2157"/>
<dbReference type="Proteomes" id="UP000198535">
    <property type="component" value="Unassembled WGS sequence"/>
</dbReference>
<dbReference type="EMBL" id="FOUJ01000001">
    <property type="protein sequence ID" value="SFM26662.1"/>
    <property type="molecule type" value="Genomic_DNA"/>
</dbReference>
<dbReference type="PANTHER" id="PTHR38138">
    <property type="entry name" value="VNG6441H"/>
    <property type="match status" value="1"/>
</dbReference>